<feature type="region of interest" description="Disordered" evidence="1">
    <location>
        <begin position="58"/>
        <end position="101"/>
    </location>
</feature>
<dbReference type="Proteomes" id="UP001066276">
    <property type="component" value="Chromosome 11"/>
</dbReference>
<evidence type="ECO:0000256" key="1">
    <source>
        <dbReference type="SAM" id="MobiDB-lite"/>
    </source>
</evidence>
<organism evidence="2 3">
    <name type="scientific">Pleurodeles waltl</name>
    <name type="common">Iberian ribbed newt</name>
    <dbReference type="NCBI Taxonomy" id="8319"/>
    <lineage>
        <taxon>Eukaryota</taxon>
        <taxon>Metazoa</taxon>
        <taxon>Chordata</taxon>
        <taxon>Craniata</taxon>
        <taxon>Vertebrata</taxon>
        <taxon>Euteleostomi</taxon>
        <taxon>Amphibia</taxon>
        <taxon>Batrachia</taxon>
        <taxon>Caudata</taxon>
        <taxon>Salamandroidea</taxon>
        <taxon>Salamandridae</taxon>
        <taxon>Pleurodelinae</taxon>
        <taxon>Pleurodeles</taxon>
    </lineage>
</organism>
<reference evidence="2" key="1">
    <citation type="journal article" date="2022" name="bioRxiv">
        <title>Sequencing and chromosome-scale assembly of the giantPleurodeles waltlgenome.</title>
        <authorList>
            <person name="Brown T."/>
            <person name="Elewa A."/>
            <person name="Iarovenko S."/>
            <person name="Subramanian E."/>
            <person name="Araus A.J."/>
            <person name="Petzold A."/>
            <person name="Susuki M."/>
            <person name="Suzuki K.-i.T."/>
            <person name="Hayashi T."/>
            <person name="Toyoda A."/>
            <person name="Oliveira C."/>
            <person name="Osipova E."/>
            <person name="Leigh N.D."/>
            <person name="Simon A."/>
            <person name="Yun M.H."/>
        </authorList>
    </citation>
    <scope>NUCLEOTIDE SEQUENCE</scope>
    <source>
        <strain evidence="2">20211129_DDA</strain>
        <tissue evidence="2">Liver</tissue>
    </source>
</reference>
<accession>A0AAV7LUZ3</accession>
<dbReference type="EMBL" id="JANPWB010000015">
    <property type="protein sequence ID" value="KAJ1091430.1"/>
    <property type="molecule type" value="Genomic_DNA"/>
</dbReference>
<keyword evidence="3" id="KW-1185">Reference proteome</keyword>
<comment type="caution">
    <text evidence="2">The sequence shown here is derived from an EMBL/GenBank/DDBJ whole genome shotgun (WGS) entry which is preliminary data.</text>
</comment>
<protein>
    <submittedName>
        <fullName evidence="2">Uncharacterized protein</fullName>
    </submittedName>
</protein>
<evidence type="ECO:0000313" key="2">
    <source>
        <dbReference type="EMBL" id="KAJ1091430.1"/>
    </source>
</evidence>
<sequence length="101" mass="10533">MQAYVLPQQIHGRRYPDGPDMATAHSASAASSARLAGHCPQPHAARFCPAQRCTAETAVGSHGGSGRLSAAERQVMRGTGSSNYGMPRVMTVAPHHEGLPG</sequence>
<feature type="region of interest" description="Disordered" evidence="1">
    <location>
        <begin position="1"/>
        <end position="24"/>
    </location>
</feature>
<gene>
    <name evidence="2" type="ORF">NDU88_004556</name>
</gene>
<dbReference type="AlphaFoldDB" id="A0AAV7LUZ3"/>
<name>A0AAV7LUZ3_PLEWA</name>
<evidence type="ECO:0000313" key="3">
    <source>
        <dbReference type="Proteomes" id="UP001066276"/>
    </source>
</evidence>
<proteinExistence type="predicted"/>